<comment type="similarity">
    <text evidence="2 6">Belongs to the peroxisomal membrane protein PXMP2/4 family.</text>
</comment>
<dbReference type="GO" id="GO:0005737">
    <property type="term" value="C:cytoplasm"/>
    <property type="evidence" value="ECO:0007669"/>
    <property type="project" value="TreeGrafter"/>
</dbReference>
<gene>
    <name evidence="8" type="ORF">HPP92_011221</name>
</gene>
<dbReference type="AlphaFoldDB" id="A0A835RB15"/>
<keyword evidence="4 6" id="KW-1133">Transmembrane helix</keyword>
<dbReference type="Pfam" id="PF04117">
    <property type="entry name" value="Mpv17_PMP22"/>
    <property type="match status" value="1"/>
</dbReference>
<dbReference type="PANTHER" id="PTHR11266">
    <property type="entry name" value="PEROXISOMAL MEMBRANE PROTEIN 2, PXMP2 MPV17"/>
    <property type="match status" value="1"/>
</dbReference>
<dbReference type="GO" id="GO:0016020">
    <property type="term" value="C:membrane"/>
    <property type="evidence" value="ECO:0007669"/>
    <property type="project" value="UniProtKB-SubCell"/>
</dbReference>
<evidence type="ECO:0000256" key="5">
    <source>
        <dbReference type="ARBA" id="ARBA00023136"/>
    </source>
</evidence>
<evidence type="ECO:0000313" key="8">
    <source>
        <dbReference type="EMBL" id="KAG0483137.1"/>
    </source>
</evidence>
<dbReference type="OrthoDB" id="430207at2759"/>
<feature type="transmembrane region" description="Helical" evidence="6">
    <location>
        <begin position="192"/>
        <end position="225"/>
    </location>
</feature>
<protein>
    <recommendedName>
        <fullName evidence="10">Protein Mpv17</fullName>
    </recommendedName>
</protein>
<evidence type="ECO:0000313" key="9">
    <source>
        <dbReference type="Proteomes" id="UP000639772"/>
    </source>
</evidence>
<comment type="subcellular location">
    <subcellularLocation>
        <location evidence="1">Membrane</location>
        <topology evidence="1">Multi-pass membrane protein</topology>
    </subcellularLocation>
</comment>
<evidence type="ECO:0000256" key="1">
    <source>
        <dbReference type="ARBA" id="ARBA00004141"/>
    </source>
</evidence>
<name>A0A835RB15_VANPL</name>
<feature type="compositionally biased region" description="Basic residues" evidence="7">
    <location>
        <begin position="27"/>
        <end position="37"/>
    </location>
</feature>
<evidence type="ECO:0008006" key="10">
    <source>
        <dbReference type="Google" id="ProtNLM"/>
    </source>
</evidence>
<comment type="caution">
    <text evidence="8">The sequence shown here is derived from an EMBL/GenBank/DDBJ whole genome shotgun (WGS) entry which is preliminary data.</text>
</comment>
<reference evidence="8 9" key="1">
    <citation type="journal article" date="2020" name="Nat. Food">
        <title>A phased Vanilla planifolia genome enables genetic improvement of flavour and production.</title>
        <authorList>
            <person name="Hasing T."/>
            <person name="Tang H."/>
            <person name="Brym M."/>
            <person name="Khazi F."/>
            <person name="Huang T."/>
            <person name="Chambers A.H."/>
        </authorList>
    </citation>
    <scope>NUCLEOTIDE SEQUENCE [LARGE SCALE GENOMIC DNA]</scope>
    <source>
        <tissue evidence="8">Leaf</tissue>
    </source>
</reference>
<feature type="region of interest" description="Disordered" evidence="7">
    <location>
        <begin position="24"/>
        <end position="47"/>
    </location>
</feature>
<dbReference type="InterPro" id="IPR007248">
    <property type="entry name" value="Mpv17_PMP22"/>
</dbReference>
<dbReference type="PANTHER" id="PTHR11266:SF91">
    <property type="entry name" value="EXPRESSED PROTEIN"/>
    <property type="match status" value="1"/>
</dbReference>
<keyword evidence="3 6" id="KW-0812">Transmembrane</keyword>
<evidence type="ECO:0000256" key="7">
    <source>
        <dbReference type="SAM" id="MobiDB-lite"/>
    </source>
</evidence>
<evidence type="ECO:0000256" key="3">
    <source>
        <dbReference type="ARBA" id="ARBA00022692"/>
    </source>
</evidence>
<keyword evidence="5 6" id="KW-0472">Membrane</keyword>
<proteinExistence type="inferred from homology"/>
<dbReference type="EMBL" id="JADCNM010000005">
    <property type="protein sequence ID" value="KAG0483137.1"/>
    <property type="molecule type" value="Genomic_DNA"/>
</dbReference>
<organism evidence="8 9">
    <name type="scientific">Vanilla planifolia</name>
    <name type="common">Vanilla</name>
    <dbReference type="NCBI Taxonomy" id="51239"/>
    <lineage>
        <taxon>Eukaryota</taxon>
        <taxon>Viridiplantae</taxon>
        <taxon>Streptophyta</taxon>
        <taxon>Embryophyta</taxon>
        <taxon>Tracheophyta</taxon>
        <taxon>Spermatophyta</taxon>
        <taxon>Magnoliopsida</taxon>
        <taxon>Liliopsida</taxon>
        <taxon>Asparagales</taxon>
        <taxon>Orchidaceae</taxon>
        <taxon>Vanilloideae</taxon>
        <taxon>Vanilleae</taxon>
        <taxon>Vanilla</taxon>
    </lineage>
</organism>
<evidence type="ECO:0000256" key="6">
    <source>
        <dbReference type="RuleBase" id="RU363053"/>
    </source>
</evidence>
<dbReference type="Proteomes" id="UP000639772">
    <property type="component" value="Unassembled WGS sequence"/>
</dbReference>
<evidence type="ECO:0000256" key="2">
    <source>
        <dbReference type="ARBA" id="ARBA00006824"/>
    </source>
</evidence>
<sequence>MGAIGFGSLGDWWNFPSGVGDGGCGRNRGHRRRHRKPSSSSSGSVNLPQRRVWHPFEFPVKQATVAAFLALSGDTIAQLRNRIADQSQDQLDGSQKESSVWSNHDWLRSLRMVSYGFLLYGPGSYAWYQLLDQYMPEQTFFTLSTKVLLNQIVLGPCVIAVIFAWNNFWLGKLSELPQKYQKDALPTLLYGFRFWIPVSILNFGVIPLAARVAFMSTCSIFWNFYLSTTMSR</sequence>
<feature type="transmembrane region" description="Helical" evidence="6">
    <location>
        <begin position="148"/>
        <end position="171"/>
    </location>
</feature>
<accession>A0A835RB15</accession>
<evidence type="ECO:0000256" key="4">
    <source>
        <dbReference type="ARBA" id="ARBA00022989"/>
    </source>
</evidence>